<dbReference type="Pfam" id="PF00004">
    <property type="entry name" value="AAA"/>
    <property type="match status" value="1"/>
</dbReference>
<evidence type="ECO:0000256" key="1">
    <source>
        <dbReference type="ARBA" id="ARBA00006914"/>
    </source>
</evidence>
<evidence type="ECO:0000313" key="7">
    <source>
        <dbReference type="Proteomes" id="UP000662888"/>
    </source>
</evidence>
<dbReference type="PROSITE" id="PS00674">
    <property type="entry name" value="AAA"/>
    <property type="match status" value="1"/>
</dbReference>
<dbReference type="InterPro" id="IPR050221">
    <property type="entry name" value="26S_Proteasome_ATPase"/>
</dbReference>
<evidence type="ECO:0000313" key="6">
    <source>
        <dbReference type="EMBL" id="QPI47807.1"/>
    </source>
</evidence>
<reference evidence="6 7" key="1">
    <citation type="submission" date="2020-11" db="EMBL/GenBank/DDBJ databases">
        <authorList>
            <person name="Sun Q."/>
        </authorList>
    </citation>
    <scope>NUCLEOTIDE SEQUENCE [LARGE SCALE GENOMIC DNA]</scope>
    <source>
        <strain evidence="6 7">P8398</strain>
    </source>
</reference>
<dbReference type="EMBL" id="CP065053">
    <property type="protein sequence ID" value="QPI47807.1"/>
    <property type="molecule type" value="Genomic_DNA"/>
</dbReference>
<dbReference type="InterPro" id="IPR003959">
    <property type="entry name" value="ATPase_AAA_core"/>
</dbReference>
<feature type="domain" description="AAA+ ATPase" evidence="5">
    <location>
        <begin position="114"/>
        <end position="246"/>
    </location>
</feature>
<dbReference type="RefSeq" id="WP_206087475.1">
    <property type="nucleotide sequence ID" value="NZ_CP065053.1"/>
</dbReference>
<dbReference type="InterPro" id="IPR003593">
    <property type="entry name" value="AAA+_ATPase"/>
</dbReference>
<dbReference type="PANTHER" id="PTHR23073">
    <property type="entry name" value="26S PROTEASOME REGULATORY SUBUNIT"/>
    <property type="match status" value="1"/>
</dbReference>
<dbReference type="GO" id="GO:0005524">
    <property type="term" value="F:ATP binding"/>
    <property type="evidence" value="ECO:0007669"/>
    <property type="project" value="UniProtKB-KW"/>
</dbReference>
<keyword evidence="7" id="KW-1185">Reference proteome</keyword>
<dbReference type="InterPro" id="IPR027417">
    <property type="entry name" value="P-loop_NTPase"/>
</dbReference>
<evidence type="ECO:0000256" key="3">
    <source>
        <dbReference type="ARBA" id="ARBA00022840"/>
    </source>
</evidence>
<keyword evidence="2 4" id="KW-0547">Nucleotide-binding</keyword>
<name>A0AA49A6M2_9BURK</name>
<evidence type="ECO:0000259" key="5">
    <source>
        <dbReference type="SMART" id="SM00382"/>
    </source>
</evidence>
<keyword evidence="3 4" id="KW-0067">ATP-binding</keyword>
<dbReference type="Proteomes" id="UP000662888">
    <property type="component" value="Chromosome"/>
</dbReference>
<dbReference type="SMART" id="SM00382">
    <property type="entry name" value="AAA"/>
    <property type="match status" value="1"/>
</dbReference>
<protein>
    <submittedName>
        <fullName evidence="6">ATP-binding protein</fullName>
    </submittedName>
</protein>
<dbReference type="CDD" id="cd19481">
    <property type="entry name" value="RecA-like_protease"/>
    <property type="match status" value="1"/>
</dbReference>
<evidence type="ECO:0000256" key="2">
    <source>
        <dbReference type="ARBA" id="ARBA00022741"/>
    </source>
</evidence>
<sequence>MARSDLLVALVKAGNNGDKRGVRITTEAIIAEERAKQHGVLADRLARVLQSAPATPHAVPLAETSARGRDFISERIPRRRLSDLILPLTCRDGINQLVEEQYRADLLRAHGLEPRHRVLLVGPPGTGKTSLAEAIAEAVAVPLLVVRYESMIGSYLGETASRLKRVFDYARTTPCVLFFDEFDALGKERGDIHETGEIKRVVTSLLMQMDELPSYTIIVAATNHPELLDRAAWRRFQVRLELPLPTATELAEYLEIFAKRIGEQLGQSASRIAKQLGAISYAEAEEFCLDIRRRSILSIGEKSVKTIISEQLAIWSKQARSESPTN</sequence>
<dbReference type="SUPFAM" id="SSF52540">
    <property type="entry name" value="P-loop containing nucleoside triphosphate hydrolases"/>
    <property type="match status" value="1"/>
</dbReference>
<dbReference type="InterPro" id="IPR003960">
    <property type="entry name" value="ATPase_AAA_CS"/>
</dbReference>
<accession>A0AA49A6M2</accession>
<dbReference type="Gene3D" id="3.40.50.300">
    <property type="entry name" value="P-loop containing nucleotide triphosphate hydrolases"/>
    <property type="match status" value="1"/>
</dbReference>
<organism evidence="6 7">
    <name type="scientific">Massilia antarctica</name>
    <dbReference type="NCBI Taxonomy" id="2765360"/>
    <lineage>
        <taxon>Bacteria</taxon>
        <taxon>Pseudomonadati</taxon>
        <taxon>Pseudomonadota</taxon>
        <taxon>Betaproteobacteria</taxon>
        <taxon>Burkholderiales</taxon>
        <taxon>Oxalobacteraceae</taxon>
        <taxon>Telluria group</taxon>
        <taxon>Massilia</taxon>
    </lineage>
</organism>
<proteinExistence type="inferred from homology"/>
<evidence type="ECO:0000256" key="4">
    <source>
        <dbReference type="RuleBase" id="RU003651"/>
    </source>
</evidence>
<comment type="similarity">
    <text evidence="1 4">Belongs to the AAA ATPase family.</text>
</comment>
<gene>
    <name evidence="6" type="ORF">IV454_19785</name>
</gene>